<dbReference type="GO" id="GO:0035438">
    <property type="term" value="F:cyclic-di-GMP binding"/>
    <property type="evidence" value="ECO:0007669"/>
    <property type="project" value="InterPro"/>
</dbReference>
<dbReference type="Pfam" id="PF07238">
    <property type="entry name" value="PilZ"/>
    <property type="match status" value="1"/>
</dbReference>
<feature type="region of interest" description="Disordered" evidence="1">
    <location>
        <begin position="1"/>
        <end position="22"/>
    </location>
</feature>
<protein>
    <recommendedName>
        <fullName evidence="2">PilZ domain-containing protein</fullName>
    </recommendedName>
</protein>
<sequence length="128" mass="13716">MDRIDRDFPVDDDTTSDAGKRAGQRDSLFLVAPIRFEGDTDVTEVRVRNLSPGGLMAEIGRVVPIGTPVVVGLRGIGVVEGKIAWCAEGRVGVALDDPIDPKLARKPVGGGDSTPIYAKSMVFRSRRP</sequence>
<dbReference type="SUPFAM" id="SSF141371">
    <property type="entry name" value="PilZ domain-like"/>
    <property type="match status" value="1"/>
</dbReference>
<dbReference type="RefSeq" id="WP_183982730.1">
    <property type="nucleotide sequence ID" value="NZ_JACIEV010000002.1"/>
</dbReference>
<reference evidence="3 4" key="1">
    <citation type="submission" date="2020-08" db="EMBL/GenBank/DDBJ databases">
        <title>Genomic Encyclopedia of Type Strains, Phase IV (KMG-IV): sequencing the most valuable type-strain genomes for metagenomic binning, comparative biology and taxonomic classification.</title>
        <authorList>
            <person name="Goeker M."/>
        </authorList>
    </citation>
    <scope>NUCLEOTIDE SEQUENCE [LARGE SCALE GENOMIC DNA]</scope>
    <source>
        <strain evidence="3 4">YC6723</strain>
    </source>
</reference>
<dbReference type="EMBL" id="JACIEV010000002">
    <property type="protein sequence ID" value="MBB4153055.1"/>
    <property type="molecule type" value="Genomic_DNA"/>
</dbReference>
<evidence type="ECO:0000259" key="2">
    <source>
        <dbReference type="Pfam" id="PF07238"/>
    </source>
</evidence>
<evidence type="ECO:0000256" key="1">
    <source>
        <dbReference type="SAM" id="MobiDB-lite"/>
    </source>
</evidence>
<organism evidence="3 4">
    <name type="scientific">Sphingomonas jinjuensis</name>
    <dbReference type="NCBI Taxonomy" id="535907"/>
    <lineage>
        <taxon>Bacteria</taxon>
        <taxon>Pseudomonadati</taxon>
        <taxon>Pseudomonadota</taxon>
        <taxon>Alphaproteobacteria</taxon>
        <taxon>Sphingomonadales</taxon>
        <taxon>Sphingomonadaceae</taxon>
        <taxon>Sphingomonas</taxon>
    </lineage>
</organism>
<gene>
    <name evidence="3" type="ORF">GGQ80_000943</name>
</gene>
<evidence type="ECO:0000313" key="3">
    <source>
        <dbReference type="EMBL" id="MBB4153055.1"/>
    </source>
</evidence>
<dbReference type="AlphaFoldDB" id="A0A840FI80"/>
<evidence type="ECO:0000313" key="4">
    <source>
        <dbReference type="Proteomes" id="UP000529795"/>
    </source>
</evidence>
<proteinExistence type="predicted"/>
<name>A0A840FI80_9SPHN</name>
<comment type="caution">
    <text evidence="3">The sequence shown here is derived from an EMBL/GenBank/DDBJ whole genome shotgun (WGS) entry which is preliminary data.</text>
</comment>
<dbReference type="Proteomes" id="UP000529795">
    <property type="component" value="Unassembled WGS sequence"/>
</dbReference>
<keyword evidence="4" id="KW-1185">Reference proteome</keyword>
<accession>A0A840FI80</accession>
<dbReference type="InterPro" id="IPR009875">
    <property type="entry name" value="PilZ_domain"/>
</dbReference>
<feature type="domain" description="PilZ" evidence="2">
    <location>
        <begin position="21"/>
        <end position="102"/>
    </location>
</feature>